<dbReference type="Proteomes" id="UP001595904">
    <property type="component" value="Unassembled WGS sequence"/>
</dbReference>
<sequence length="119" mass="13031">MVKEERSAISGLGPTVLSLLMVAAGLATPSIVGEFHRLFLGFGAELPWLTRAVLSFRIPVFVILLLCLIAQVVSLLALLNRRTPEARRLFYRIAKANLGIFVLLIVAMYVPMIKLGSPV</sequence>
<comment type="caution">
    <text evidence="2">The sequence shown here is derived from an EMBL/GenBank/DDBJ whole genome shotgun (WGS) entry which is preliminary data.</text>
</comment>
<keyword evidence="1" id="KW-1133">Transmembrane helix</keyword>
<feature type="transmembrane region" description="Helical" evidence="1">
    <location>
        <begin position="52"/>
        <end position="77"/>
    </location>
</feature>
<name>A0ABV8SNU1_9GAMM</name>
<keyword evidence="1" id="KW-0812">Transmembrane</keyword>
<feature type="transmembrane region" description="Helical" evidence="1">
    <location>
        <begin position="89"/>
        <end position="110"/>
    </location>
</feature>
<accession>A0ABV8SNU1</accession>
<keyword evidence="3" id="KW-1185">Reference proteome</keyword>
<organism evidence="2 3">
    <name type="scientific">Steroidobacter flavus</name>
    <dbReference type="NCBI Taxonomy" id="1842136"/>
    <lineage>
        <taxon>Bacteria</taxon>
        <taxon>Pseudomonadati</taxon>
        <taxon>Pseudomonadota</taxon>
        <taxon>Gammaproteobacteria</taxon>
        <taxon>Steroidobacterales</taxon>
        <taxon>Steroidobacteraceae</taxon>
        <taxon>Steroidobacter</taxon>
    </lineage>
</organism>
<proteinExistence type="predicted"/>
<dbReference type="RefSeq" id="WP_380595617.1">
    <property type="nucleotide sequence ID" value="NZ_JBHSDU010000003.1"/>
</dbReference>
<dbReference type="EMBL" id="JBHSDU010000003">
    <property type="protein sequence ID" value="MFC4308517.1"/>
    <property type="molecule type" value="Genomic_DNA"/>
</dbReference>
<evidence type="ECO:0000256" key="1">
    <source>
        <dbReference type="SAM" id="Phobius"/>
    </source>
</evidence>
<evidence type="ECO:0000313" key="2">
    <source>
        <dbReference type="EMBL" id="MFC4308517.1"/>
    </source>
</evidence>
<keyword evidence="1" id="KW-0472">Membrane</keyword>
<reference evidence="3" key="1">
    <citation type="journal article" date="2019" name="Int. J. Syst. Evol. Microbiol.">
        <title>The Global Catalogue of Microorganisms (GCM) 10K type strain sequencing project: providing services to taxonomists for standard genome sequencing and annotation.</title>
        <authorList>
            <consortium name="The Broad Institute Genomics Platform"/>
            <consortium name="The Broad Institute Genome Sequencing Center for Infectious Disease"/>
            <person name="Wu L."/>
            <person name="Ma J."/>
        </authorList>
    </citation>
    <scope>NUCLEOTIDE SEQUENCE [LARGE SCALE GENOMIC DNA]</scope>
    <source>
        <strain evidence="3">CGMCC 1.10759</strain>
    </source>
</reference>
<gene>
    <name evidence="2" type="ORF">ACFPN2_05425</name>
</gene>
<evidence type="ECO:0000313" key="3">
    <source>
        <dbReference type="Proteomes" id="UP001595904"/>
    </source>
</evidence>
<protein>
    <submittedName>
        <fullName evidence="2">Uncharacterized protein</fullName>
    </submittedName>
</protein>
<feature type="transmembrane region" description="Helical" evidence="1">
    <location>
        <begin position="12"/>
        <end position="32"/>
    </location>
</feature>